<organism evidence="1 2">
    <name type="scientific">Tanacetum coccineum</name>
    <dbReference type="NCBI Taxonomy" id="301880"/>
    <lineage>
        <taxon>Eukaryota</taxon>
        <taxon>Viridiplantae</taxon>
        <taxon>Streptophyta</taxon>
        <taxon>Embryophyta</taxon>
        <taxon>Tracheophyta</taxon>
        <taxon>Spermatophyta</taxon>
        <taxon>Magnoliopsida</taxon>
        <taxon>eudicotyledons</taxon>
        <taxon>Gunneridae</taxon>
        <taxon>Pentapetalae</taxon>
        <taxon>asterids</taxon>
        <taxon>campanulids</taxon>
        <taxon>Asterales</taxon>
        <taxon>Asteraceae</taxon>
        <taxon>Asteroideae</taxon>
        <taxon>Anthemideae</taxon>
        <taxon>Anthemidinae</taxon>
        <taxon>Tanacetum</taxon>
    </lineage>
</organism>
<evidence type="ECO:0008006" key="3">
    <source>
        <dbReference type="Google" id="ProtNLM"/>
    </source>
</evidence>
<protein>
    <recommendedName>
        <fullName evidence="3">Retrovirus-related Pol polyprotein from transposon TNT 1-94</fullName>
    </recommendedName>
</protein>
<dbReference type="EMBL" id="BQNB010015318">
    <property type="protein sequence ID" value="GJT38621.1"/>
    <property type="molecule type" value="Genomic_DNA"/>
</dbReference>
<evidence type="ECO:0000313" key="1">
    <source>
        <dbReference type="EMBL" id="GJT38621.1"/>
    </source>
</evidence>
<dbReference type="Proteomes" id="UP001151760">
    <property type="component" value="Unassembled WGS sequence"/>
</dbReference>
<keyword evidence="2" id="KW-1185">Reference proteome</keyword>
<proteinExistence type="predicted"/>
<reference evidence="1" key="1">
    <citation type="journal article" date="2022" name="Int. J. Mol. Sci.">
        <title>Draft Genome of Tanacetum Coccineum: Genomic Comparison of Closely Related Tanacetum-Family Plants.</title>
        <authorList>
            <person name="Yamashiro T."/>
            <person name="Shiraishi A."/>
            <person name="Nakayama K."/>
            <person name="Satake H."/>
        </authorList>
    </citation>
    <scope>NUCLEOTIDE SEQUENCE</scope>
</reference>
<comment type="caution">
    <text evidence="1">The sequence shown here is derived from an EMBL/GenBank/DDBJ whole genome shotgun (WGS) entry which is preliminary data.</text>
</comment>
<name>A0ABQ5DHC6_9ASTR</name>
<accession>A0ABQ5DHC6</accession>
<reference evidence="1" key="2">
    <citation type="submission" date="2022-01" db="EMBL/GenBank/DDBJ databases">
        <authorList>
            <person name="Yamashiro T."/>
            <person name="Shiraishi A."/>
            <person name="Satake H."/>
            <person name="Nakayama K."/>
        </authorList>
    </citation>
    <scope>NUCLEOTIDE SEQUENCE</scope>
</reference>
<sequence>MHSPKRQQNSEYFKDKMLLMQAQEKGVVLDEEQLFIAGRQTNMFDDDVDKAPVQDLALNEDQVFQANQCDAFDSDVDEAPTTQTMFMANLSLADPIYNEAGPSYDSDILYNILTLFSFNLLNSDSTILNSGLIPWIGRRSELVEGMLEQQDLSLFGETQLDVVMELF</sequence>
<evidence type="ECO:0000313" key="2">
    <source>
        <dbReference type="Proteomes" id="UP001151760"/>
    </source>
</evidence>
<gene>
    <name evidence="1" type="ORF">Tco_0938486</name>
</gene>